<proteinExistence type="predicted"/>
<comment type="caution">
    <text evidence="2">The sequence shown here is derived from an EMBL/GenBank/DDBJ whole genome shotgun (WGS) entry which is preliminary data.</text>
</comment>
<evidence type="ECO:0000313" key="3">
    <source>
        <dbReference type="Proteomes" id="UP000094764"/>
    </source>
</evidence>
<sequence>MKKGYLRAAIIGALYVIVPLILGALISFWIKTSIFIPTAVIYAVMLLFLVPSDSLFHSVVDYNAKSINPTYRPAASTSTGGKTNELIHFVLVFISLALCLLVLYVSYL</sequence>
<protein>
    <submittedName>
        <fullName evidence="2">Uncharacterized protein</fullName>
    </submittedName>
</protein>
<feature type="transmembrane region" description="Helical" evidence="1">
    <location>
        <begin position="6"/>
        <end position="26"/>
    </location>
</feature>
<keyword evidence="3" id="KW-1185">Reference proteome</keyword>
<keyword evidence="1" id="KW-1133">Transmembrane helix</keyword>
<dbReference type="AlphaFoldDB" id="A0A1E5GRL6"/>
<keyword evidence="1" id="KW-0472">Membrane</keyword>
<accession>A0A1E5GRL6</accession>
<reference evidence="3" key="1">
    <citation type="submission" date="2016-09" db="EMBL/GenBank/DDBJ databases">
        <authorList>
            <person name="Gulvik C.A."/>
        </authorList>
    </citation>
    <scope>NUCLEOTIDE SEQUENCE [LARGE SCALE GENOMIC DNA]</scope>
    <source>
        <strain evidence="3">LMG 26306</strain>
    </source>
</reference>
<keyword evidence="1" id="KW-0812">Transmembrane</keyword>
<feature type="transmembrane region" description="Helical" evidence="1">
    <location>
        <begin position="33"/>
        <end position="50"/>
    </location>
</feature>
<dbReference type="EMBL" id="MIKB01000016">
    <property type="protein sequence ID" value="OEG15353.1"/>
    <property type="molecule type" value="Genomic_DNA"/>
</dbReference>
<dbReference type="Proteomes" id="UP000094764">
    <property type="component" value="Unassembled WGS sequence"/>
</dbReference>
<evidence type="ECO:0000313" key="2">
    <source>
        <dbReference type="EMBL" id="OEG15353.1"/>
    </source>
</evidence>
<organism evidence="2 3">
    <name type="scientific">Enterococcus quebecensis</name>
    <dbReference type="NCBI Taxonomy" id="903983"/>
    <lineage>
        <taxon>Bacteria</taxon>
        <taxon>Bacillati</taxon>
        <taxon>Bacillota</taxon>
        <taxon>Bacilli</taxon>
        <taxon>Lactobacillales</taxon>
        <taxon>Enterococcaceae</taxon>
        <taxon>Enterococcus</taxon>
    </lineage>
</organism>
<evidence type="ECO:0000256" key="1">
    <source>
        <dbReference type="SAM" id="Phobius"/>
    </source>
</evidence>
<gene>
    <name evidence="2" type="ORF">BCR23_10040</name>
</gene>
<feature type="transmembrane region" description="Helical" evidence="1">
    <location>
        <begin position="86"/>
        <end position="107"/>
    </location>
</feature>
<dbReference type="STRING" id="903983.BCR23_10040"/>
<name>A0A1E5GRL6_9ENTE</name>